<dbReference type="InterPro" id="IPR005137">
    <property type="entry name" value="BtpA"/>
</dbReference>
<comment type="caution">
    <text evidence="2">The sequence shown here is derived from an EMBL/GenBank/DDBJ whole genome shotgun (WGS) entry which is preliminary data.</text>
</comment>
<dbReference type="AlphaFoldDB" id="A0A916ZUV1"/>
<accession>A0A916ZUV1</accession>
<keyword evidence="3" id="KW-1185">Reference proteome</keyword>
<reference evidence="2" key="2">
    <citation type="submission" date="2020-09" db="EMBL/GenBank/DDBJ databases">
        <authorList>
            <person name="Sun Q."/>
            <person name="Zhou Y."/>
        </authorList>
    </citation>
    <scope>NUCLEOTIDE SEQUENCE</scope>
    <source>
        <strain evidence="2">CGMCC 1.15367</strain>
    </source>
</reference>
<dbReference type="NCBIfam" id="TIGR00259">
    <property type="entry name" value="thylakoid_BtpA"/>
    <property type="match status" value="1"/>
</dbReference>
<dbReference type="InterPro" id="IPR011060">
    <property type="entry name" value="RibuloseP-bd_barrel"/>
</dbReference>
<dbReference type="InterPro" id="IPR013785">
    <property type="entry name" value="Aldolase_TIM"/>
</dbReference>
<dbReference type="PIRSF" id="PIRSF005956">
    <property type="entry name" value="BtpA"/>
    <property type="match status" value="1"/>
</dbReference>
<dbReference type="Pfam" id="PF03437">
    <property type="entry name" value="BtpA"/>
    <property type="match status" value="1"/>
</dbReference>
<reference evidence="2" key="1">
    <citation type="journal article" date="2014" name="Int. J. Syst. Evol. Microbiol.">
        <title>Complete genome sequence of Corynebacterium casei LMG S-19264T (=DSM 44701T), isolated from a smear-ripened cheese.</title>
        <authorList>
            <consortium name="US DOE Joint Genome Institute (JGI-PGF)"/>
            <person name="Walter F."/>
            <person name="Albersmeier A."/>
            <person name="Kalinowski J."/>
            <person name="Ruckert C."/>
        </authorList>
    </citation>
    <scope>NUCLEOTIDE SEQUENCE</scope>
    <source>
        <strain evidence="2">CGMCC 1.15367</strain>
    </source>
</reference>
<dbReference type="EMBL" id="BMIQ01000006">
    <property type="protein sequence ID" value="GGE13859.1"/>
    <property type="molecule type" value="Genomic_DNA"/>
</dbReference>
<dbReference type="SUPFAM" id="SSF51366">
    <property type="entry name" value="Ribulose-phoshate binding barrel"/>
    <property type="match status" value="1"/>
</dbReference>
<organism evidence="2 3">
    <name type="scientific">Aureimonas endophytica</name>
    <dbReference type="NCBI Taxonomy" id="2027858"/>
    <lineage>
        <taxon>Bacteria</taxon>
        <taxon>Pseudomonadati</taxon>
        <taxon>Pseudomonadota</taxon>
        <taxon>Alphaproteobacteria</taxon>
        <taxon>Hyphomicrobiales</taxon>
        <taxon>Aurantimonadaceae</taxon>
        <taxon>Aureimonas</taxon>
    </lineage>
</organism>
<dbReference type="Gene3D" id="3.20.20.70">
    <property type="entry name" value="Aldolase class I"/>
    <property type="match status" value="1"/>
</dbReference>
<sequence>MASQPIGRAGADTIRAIFGRTKAVIGVVHLLPLPGAPRFDGESVEAIYAQGLADARAYLEGGCDGVIVENHGDVPFAKPDAIGPETAAHMAVVSDRIRRELGRPIGVNVLANAAIPALAIASAAGAAFVRVNQWANAYVANEGFVEGEAARAMRYRAQLRAKGVRIFADAHVKHGAHAIVADRPVEEQVKDLVFFDADVVIATGQRTGHAADLGYIQMIREASGLPTLVGSGVTPENANDILAITDGVIVASSLKHDGVWWNAVDPDRVKRFVAGLRR</sequence>
<dbReference type="PANTHER" id="PTHR21381:SF3">
    <property type="entry name" value="SGC REGION PROTEIN SGCQ-RELATED"/>
    <property type="match status" value="1"/>
</dbReference>
<evidence type="ECO:0000313" key="2">
    <source>
        <dbReference type="EMBL" id="GGE13859.1"/>
    </source>
</evidence>
<name>A0A916ZUV1_9HYPH</name>
<comment type="similarity">
    <text evidence="1">Belongs to the BtpA family.</text>
</comment>
<evidence type="ECO:0000256" key="1">
    <source>
        <dbReference type="ARBA" id="ARBA00006007"/>
    </source>
</evidence>
<protein>
    <submittedName>
        <fullName evidence="2">BtpA protein</fullName>
    </submittedName>
</protein>
<evidence type="ECO:0000313" key="3">
    <source>
        <dbReference type="Proteomes" id="UP000644699"/>
    </source>
</evidence>
<dbReference type="RefSeq" id="WP_188910997.1">
    <property type="nucleotide sequence ID" value="NZ_BMIQ01000006.1"/>
</dbReference>
<proteinExistence type="inferred from homology"/>
<dbReference type="Proteomes" id="UP000644699">
    <property type="component" value="Unassembled WGS sequence"/>
</dbReference>
<dbReference type="PANTHER" id="PTHR21381">
    <property type="entry name" value="ZGC:162297"/>
    <property type="match status" value="1"/>
</dbReference>
<gene>
    <name evidence="2" type="ORF">GCM10011390_36240</name>
</gene>